<dbReference type="GO" id="GO:0080183">
    <property type="term" value="P:response to photooxidative stress"/>
    <property type="evidence" value="ECO:0007669"/>
    <property type="project" value="InterPro"/>
</dbReference>
<evidence type="ECO:0000313" key="2">
    <source>
        <dbReference type="EMBL" id="PKA62840.1"/>
    </source>
</evidence>
<evidence type="ECO:0000313" key="3">
    <source>
        <dbReference type="Proteomes" id="UP000236161"/>
    </source>
</evidence>
<dbReference type="STRING" id="1088818.A0A2I0B4W7"/>
<dbReference type="AlphaFoldDB" id="A0A2I0B4W7"/>
<dbReference type="EMBL" id="KZ451913">
    <property type="protein sequence ID" value="PKA62840.1"/>
    <property type="molecule type" value="Genomic_DNA"/>
</dbReference>
<protein>
    <recommendedName>
        <fullName evidence="4">Ycf3-interacting protein 1, chloroplastic</fullName>
    </recommendedName>
</protein>
<dbReference type="GO" id="GO:0009535">
    <property type="term" value="C:chloroplast thylakoid membrane"/>
    <property type="evidence" value="ECO:0007669"/>
    <property type="project" value="InterPro"/>
</dbReference>
<accession>A0A2I0B4W7</accession>
<keyword evidence="3" id="KW-1185">Reference proteome</keyword>
<reference evidence="2 3" key="1">
    <citation type="journal article" date="2017" name="Nature">
        <title>The Apostasia genome and the evolution of orchids.</title>
        <authorList>
            <person name="Zhang G.Q."/>
            <person name="Liu K.W."/>
            <person name="Li Z."/>
            <person name="Lohaus R."/>
            <person name="Hsiao Y.Y."/>
            <person name="Niu S.C."/>
            <person name="Wang J.Y."/>
            <person name="Lin Y.C."/>
            <person name="Xu Q."/>
            <person name="Chen L.J."/>
            <person name="Yoshida K."/>
            <person name="Fujiwara S."/>
            <person name="Wang Z.W."/>
            <person name="Zhang Y.Q."/>
            <person name="Mitsuda N."/>
            <person name="Wang M."/>
            <person name="Liu G.H."/>
            <person name="Pecoraro L."/>
            <person name="Huang H.X."/>
            <person name="Xiao X.J."/>
            <person name="Lin M."/>
            <person name="Wu X.Y."/>
            <person name="Wu W.L."/>
            <person name="Chen Y.Y."/>
            <person name="Chang S.B."/>
            <person name="Sakamoto S."/>
            <person name="Ohme-Takagi M."/>
            <person name="Yagi M."/>
            <person name="Zeng S.J."/>
            <person name="Shen C.Y."/>
            <person name="Yeh C.M."/>
            <person name="Luo Y.B."/>
            <person name="Tsai W.C."/>
            <person name="Van de Peer Y."/>
            <person name="Liu Z.J."/>
        </authorList>
    </citation>
    <scope>NUCLEOTIDE SEQUENCE [LARGE SCALE GENOMIC DNA]</scope>
    <source>
        <strain evidence="3">cv. Shenzhen</strain>
        <tissue evidence="2">Stem</tissue>
    </source>
</reference>
<sequence>MALLLPLASREVPTIFSRRIPSKISPLHLGSSLHIASVMAPSHLVLCRKVPLIAAVGEGQTEVEEQWEKQAKKLSVPGEEVEDQEAEKEKEDDVSVSYELDKEASPEDLEYVGQIKRVLELLKKNRDMIFGEIKLTIMIEDPRDAERKRLLGIENPDELTRDDLAAALEDIHEGRIPKNRLALQLLAEEMVSWPDLEIMEGEFERGSKHDHFVSSEVEGPKTKRNKSLYARVTDTGVDPREAAKRLNVDWDLAADIGAEEEVDDEIEVPPAVILLQLSMQGYGALYLVTALPLLIGVSVEMKYENGFIRSRSSVAVFDPTHDLNSN</sequence>
<dbReference type="PANTHER" id="PTHR33672:SF3">
    <property type="entry name" value="YCF3-INTERACTING PROTEIN 1, CHLOROPLASTIC"/>
    <property type="match status" value="1"/>
</dbReference>
<dbReference type="OrthoDB" id="2018626at2759"/>
<dbReference type="GO" id="GO:0048564">
    <property type="term" value="P:photosystem I assembly"/>
    <property type="evidence" value="ECO:0007669"/>
    <property type="project" value="InterPro"/>
</dbReference>
<proteinExistence type="predicted"/>
<feature type="region of interest" description="Disordered" evidence="1">
    <location>
        <begin position="74"/>
        <end position="98"/>
    </location>
</feature>
<dbReference type="InterPro" id="IPR040340">
    <property type="entry name" value="CEST/Y3IP1"/>
</dbReference>
<evidence type="ECO:0008006" key="4">
    <source>
        <dbReference type="Google" id="ProtNLM"/>
    </source>
</evidence>
<evidence type="ECO:0000256" key="1">
    <source>
        <dbReference type="SAM" id="MobiDB-lite"/>
    </source>
</evidence>
<feature type="compositionally biased region" description="Basic and acidic residues" evidence="1">
    <location>
        <begin position="87"/>
        <end position="98"/>
    </location>
</feature>
<gene>
    <name evidence="2" type="ORF">AXF42_Ash019423</name>
</gene>
<organism evidence="2 3">
    <name type="scientific">Apostasia shenzhenica</name>
    <dbReference type="NCBI Taxonomy" id="1088818"/>
    <lineage>
        <taxon>Eukaryota</taxon>
        <taxon>Viridiplantae</taxon>
        <taxon>Streptophyta</taxon>
        <taxon>Embryophyta</taxon>
        <taxon>Tracheophyta</taxon>
        <taxon>Spermatophyta</taxon>
        <taxon>Magnoliopsida</taxon>
        <taxon>Liliopsida</taxon>
        <taxon>Asparagales</taxon>
        <taxon>Orchidaceae</taxon>
        <taxon>Apostasioideae</taxon>
        <taxon>Apostasia</taxon>
    </lineage>
</organism>
<dbReference type="PANTHER" id="PTHR33672">
    <property type="entry name" value="YCF3-INTERACTING PROTEIN 1, CHLOROPLASTIC"/>
    <property type="match status" value="1"/>
</dbReference>
<name>A0A2I0B4W7_9ASPA</name>
<dbReference type="Proteomes" id="UP000236161">
    <property type="component" value="Unassembled WGS sequence"/>
</dbReference>